<organism evidence="3 4">
    <name type="scientific">Dreissena polymorpha</name>
    <name type="common">Zebra mussel</name>
    <name type="synonym">Mytilus polymorpha</name>
    <dbReference type="NCBI Taxonomy" id="45954"/>
    <lineage>
        <taxon>Eukaryota</taxon>
        <taxon>Metazoa</taxon>
        <taxon>Spiralia</taxon>
        <taxon>Lophotrochozoa</taxon>
        <taxon>Mollusca</taxon>
        <taxon>Bivalvia</taxon>
        <taxon>Autobranchia</taxon>
        <taxon>Heteroconchia</taxon>
        <taxon>Euheterodonta</taxon>
        <taxon>Imparidentia</taxon>
        <taxon>Neoheterodontei</taxon>
        <taxon>Myida</taxon>
        <taxon>Dreissenoidea</taxon>
        <taxon>Dreissenidae</taxon>
        <taxon>Dreissena</taxon>
    </lineage>
</organism>
<feature type="region of interest" description="Disordered" evidence="1">
    <location>
        <begin position="1"/>
        <end position="31"/>
    </location>
</feature>
<dbReference type="PANTHER" id="PTHR31184:SF2">
    <property type="entry name" value="HUNTINGTIN-INTERACTING PROTEIN K"/>
    <property type="match status" value="1"/>
</dbReference>
<gene>
    <name evidence="3" type="ORF">DPMN_188226</name>
</gene>
<sequence>MSAEDEITDTNSEENANKGKKSAKYDSSAADLEKVTDYVEETEISSQDIGEAIRVANDENQKKNVAKKEKEKELSKIKISKEDVDLIVKEMEITRLMAERMLREHRGNVVDALIELTN</sequence>
<feature type="domain" description="Nascent polypeptide-associated complex subunit alpha-like UBA" evidence="2">
    <location>
        <begin position="77"/>
        <end position="117"/>
    </location>
</feature>
<comment type="caution">
    <text evidence="3">The sequence shown here is derived from an EMBL/GenBank/DDBJ whole genome shotgun (WGS) entry which is preliminary data.</text>
</comment>
<evidence type="ECO:0000259" key="2">
    <source>
        <dbReference type="Pfam" id="PF19026"/>
    </source>
</evidence>
<dbReference type="InterPro" id="IPR038922">
    <property type="entry name" value="HYPK_UBA"/>
</dbReference>
<evidence type="ECO:0000256" key="1">
    <source>
        <dbReference type="SAM" id="MobiDB-lite"/>
    </source>
</evidence>
<dbReference type="EMBL" id="JAIWYP010000010">
    <property type="protein sequence ID" value="KAH3753586.1"/>
    <property type="molecule type" value="Genomic_DNA"/>
</dbReference>
<keyword evidence="4" id="KW-1185">Reference proteome</keyword>
<dbReference type="InterPro" id="IPR052617">
    <property type="entry name" value="Huntingtin-int_K"/>
</dbReference>
<dbReference type="PANTHER" id="PTHR31184">
    <property type="entry name" value="HUNTINGTIN-INTERACTING PROTEIN K FAMILY MEMBER"/>
    <property type="match status" value="1"/>
</dbReference>
<dbReference type="OrthoDB" id="285219at2759"/>
<evidence type="ECO:0000313" key="3">
    <source>
        <dbReference type="EMBL" id="KAH3753586.1"/>
    </source>
</evidence>
<evidence type="ECO:0000313" key="4">
    <source>
        <dbReference type="Proteomes" id="UP000828390"/>
    </source>
</evidence>
<dbReference type="GO" id="GO:0043066">
    <property type="term" value="P:negative regulation of apoptotic process"/>
    <property type="evidence" value="ECO:0007669"/>
    <property type="project" value="TreeGrafter"/>
</dbReference>
<accession>A0A9D4DRP7</accession>
<reference evidence="3" key="1">
    <citation type="journal article" date="2019" name="bioRxiv">
        <title>The Genome of the Zebra Mussel, Dreissena polymorpha: A Resource for Invasive Species Research.</title>
        <authorList>
            <person name="McCartney M.A."/>
            <person name="Auch B."/>
            <person name="Kono T."/>
            <person name="Mallez S."/>
            <person name="Zhang Y."/>
            <person name="Obille A."/>
            <person name="Becker A."/>
            <person name="Abrahante J.E."/>
            <person name="Garbe J."/>
            <person name="Badalamenti J.P."/>
            <person name="Herman A."/>
            <person name="Mangelson H."/>
            <person name="Liachko I."/>
            <person name="Sullivan S."/>
            <person name="Sone E.D."/>
            <person name="Koren S."/>
            <person name="Silverstein K.A.T."/>
            <person name="Beckman K.B."/>
            <person name="Gohl D.M."/>
        </authorList>
    </citation>
    <scope>NUCLEOTIDE SEQUENCE</scope>
    <source>
        <strain evidence="3">Duluth1</strain>
        <tissue evidence="3">Whole animal</tissue>
    </source>
</reference>
<name>A0A9D4DRP7_DREPO</name>
<protein>
    <recommendedName>
        <fullName evidence="2">Nascent polypeptide-associated complex subunit alpha-like UBA domain-containing protein</fullName>
    </recommendedName>
</protein>
<proteinExistence type="predicted"/>
<dbReference type="Gene3D" id="1.10.8.10">
    <property type="entry name" value="DNA helicase RuvA subunit, C-terminal domain"/>
    <property type="match status" value="1"/>
</dbReference>
<dbReference type="AlphaFoldDB" id="A0A9D4DRP7"/>
<dbReference type="GO" id="GO:0050821">
    <property type="term" value="P:protein stabilization"/>
    <property type="evidence" value="ECO:0007669"/>
    <property type="project" value="TreeGrafter"/>
</dbReference>
<dbReference type="Pfam" id="PF19026">
    <property type="entry name" value="UBA_HYPK"/>
    <property type="match status" value="1"/>
</dbReference>
<dbReference type="CDD" id="cd14361">
    <property type="entry name" value="UBA_HYPK"/>
    <property type="match status" value="1"/>
</dbReference>
<dbReference type="InterPro" id="IPR044034">
    <property type="entry name" value="NAC-like_UBA"/>
</dbReference>
<reference evidence="3" key="2">
    <citation type="submission" date="2020-11" db="EMBL/GenBank/DDBJ databases">
        <authorList>
            <person name="McCartney M.A."/>
            <person name="Auch B."/>
            <person name="Kono T."/>
            <person name="Mallez S."/>
            <person name="Becker A."/>
            <person name="Gohl D.M."/>
            <person name="Silverstein K.A.T."/>
            <person name="Koren S."/>
            <person name="Bechman K.B."/>
            <person name="Herman A."/>
            <person name="Abrahante J.E."/>
            <person name="Garbe J."/>
        </authorList>
    </citation>
    <scope>NUCLEOTIDE SEQUENCE</scope>
    <source>
        <strain evidence="3">Duluth1</strain>
        <tissue evidence="3">Whole animal</tissue>
    </source>
</reference>
<dbReference type="Proteomes" id="UP000828390">
    <property type="component" value="Unassembled WGS sequence"/>
</dbReference>
<feature type="compositionally biased region" description="Acidic residues" evidence="1">
    <location>
        <begin position="1"/>
        <end position="12"/>
    </location>
</feature>